<name>A0A8T2NVY2_9TELE</name>
<organism evidence="2 3">
    <name type="scientific">Albula glossodonta</name>
    <name type="common">roundjaw bonefish</name>
    <dbReference type="NCBI Taxonomy" id="121402"/>
    <lineage>
        <taxon>Eukaryota</taxon>
        <taxon>Metazoa</taxon>
        <taxon>Chordata</taxon>
        <taxon>Craniata</taxon>
        <taxon>Vertebrata</taxon>
        <taxon>Euteleostomi</taxon>
        <taxon>Actinopterygii</taxon>
        <taxon>Neopterygii</taxon>
        <taxon>Teleostei</taxon>
        <taxon>Albuliformes</taxon>
        <taxon>Albulidae</taxon>
        <taxon>Albula</taxon>
    </lineage>
</organism>
<dbReference type="Proteomes" id="UP000824540">
    <property type="component" value="Unassembled WGS sequence"/>
</dbReference>
<evidence type="ECO:0000313" key="3">
    <source>
        <dbReference type="Proteomes" id="UP000824540"/>
    </source>
</evidence>
<keyword evidence="3" id="KW-1185">Reference proteome</keyword>
<gene>
    <name evidence="2" type="ORF">JZ751_018818</name>
</gene>
<sequence>MCKRGRSTHQDKGSRREWGETTPHPVPRGSPLVFSTFPTPPSHPRSVTDKGGVPEWHRPTLGKIAKEKASSSMRERERKKTRERERRWRRVGERPPHLSPRALWISHF</sequence>
<evidence type="ECO:0000256" key="1">
    <source>
        <dbReference type="SAM" id="MobiDB-lite"/>
    </source>
</evidence>
<comment type="caution">
    <text evidence="2">The sequence shown here is derived from an EMBL/GenBank/DDBJ whole genome shotgun (WGS) entry which is preliminary data.</text>
</comment>
<feature type="region of interest" description="Disordered" evidence="1">
    <location>
        <begin position="1"/>
        <end position="108"/>
    </location>
</feature>
<protein>
    <submittedName>
        <fullName evidence="2">Uncharacterized protein</fullName>
    </submittedName>
</protein>
<proteinExistence type="predicted"/>
<feature type="compositionally biased region" description="Basic and acidic residues" evidence="1">
    <location>
        <begin position="64"/>
        <end position="96"/>
    </location>
</feature>
<dbReference type="AlphaFoldDB" id="A0A8T2NVY2"/>
<accession>A0A8T2NVY2</accession>
<reference evidence="2" key="1">
    <citation type="thesis" date="2021" institute="BYU ScholarsArchive" country="Provo, UT, USA">
        <title>Applications of and Algorithms for Genome Assembly and Genomic Analyses with an Emphasis on Marine Teleosts.</title>
        <authorList>
            <person name="Pickett B.D."/>
        </authorList>
    </citation>
    <scope>NUCLEOTIDE SEQUENCE</scope>
    <source>
        <strain evidence="2">HI-2016</strain>
    </source>
</reference>
<feature type="compositionally biased region" description="Basic and acidic residues" evidence="1">
    <location>
        <begin position="8"/>
        <end position="19"/>
    </location>
</feature>
<evidence type="ECO:0000313" key="2">
    <source>
        <dbReference type="EMBL" id="KAG9341752.1"/>
    </source>
</evidence>
<dbReference type="EMBL" id="JAFBMS010000033">
    <property type="protein sequence ID" value="KAG9341752.1"/>
    <property type="molecule type" value="Genomic_DNA"/>
</dbReference>